<name>A0ABX0Q846_9GAMM</name>
<dbReference type="InterPro" id="IPR021862">
    <property type="entry name" value="DUF3472"/>
</dbReference>
<keyword evidence="2" id="KW-1185">Reference proteome</keyword>
<gene>
    <name evidence="1" type="ORF">HBF26_13510</name>
</gene>
<dbReference type="Pfam" id="PF11958">
    <property type="entry name" value="DUF3472"/>
    <property type="match status" value="1"/>
</dbReference>
<protein>
    <submittedName>
        <fullName evidence="1">DUF3472 domain-containing protein</fullName>
    </submittedName>
</protein>
<organism evidence="1 2">
    <name type="scientific">Luteibacter jiangsuensis</name>
    <dbReference type="NCBI Taxonomy" id="637577"/>
    <lineage>
        <taxon>Bacteria</taxon>
        <taxon>Pseudomonadati</taxon>
        <taxon>Pseudomonadota</taxon>
        <taxon>Gammaproteobacteria</taxon>
        <taxon>Lysobacterales</taxon>
        <taxon>Rhodanobacteraceae</taxon>
        <taxon>Luteibacter</taxon>
    </lineage>
</organism>
<reference evidence="1 2" key="1">
    <citation type="journal article" date="2011" name="Curr. Microbiol.">
        <title>Luteibacter jiangsuensis sp. nov.: a methamidophos-degrading bacterium isolated from a methamidophos-manufacturing factory.</title>
        <authorList>
            <person name="Wang L."/>
            <person name="Wang G.L."/>
            <person name="Li S.P."/>
            <person name="Jiang J.D."/>
        </authorList>
    </citation>
    <scope>NUCLEOTIDE SEQUENCE [LARGE SCALE GENOMIC DNA]</scope>
    <source>
        <strain evidence="1 2">CGMCC 1.10133</strain>
    </source>
</reference>
<sequence>MATQVAQVPASDPARTATFARNGADLLYVEQAIPIQGDVTHIFWLGRDAPTETRVDRPGLHPQARMVIGGVVFDPDRIASIWKLACPSLPPEVELEYGAPQLRCSPFGGEGFGVYASLAMPWTPGQWYGLAVRRWHAPWEDVTRGAIFIYSHAQALWMHWLTVAVRGANLKLTGTCCRHFRMLSGQGWEKPLDRSEAKPEPADANATVTHVTAIINEGALTVGWTILASAPPQLGARIWIEDEDRRIWATERVRVPHVREVTMDISGLRGSYRAHVVVEDIFDQDSNDGYAGFVC</sequence>
<proteinExistence type="predicted"/>
<dbReference type="Proteomes" id="UP001429601">
    <property type="component" value="Unassembled WGS sequence"/>
</dbReference>
<evidence type="ECO:0000313" key="2">
    <source>
        <dbReference type="Proteomes" id="UP001429601"/>
    </source>
</evidence>
<comment type="caution">
    <text evidence="1">The sequence shown here is derived from an EMBL/GenBank/DDBJ whole genome shotgun (WGS) entry which is preliminary data.</text>
</comment>
<accession>A0ABX0Q846</accession>
<evidence type="ECO:0000313" key="1">
    <source>
        <dbReference type="EMBL" id="NID05911.1"/>
    </source>
</evidence>
<dbReference type="RefSeq" id="WP_167127429.1">
    <property type="nucleotide sequence ID" value="NZ_JAAQQR010000006.1"/>
</dbReference>
<dbReference type="EMBL" id="JAAQQR010000006">
    <property type="protein sequence ID" value="NID05911.1"/>
    <property type="molecule type" value="Genomic_DNA"/>
</dbReference>